<dbReference type="EMBL" id="DSLG01000004">
    <property type="protein sequence ID" value="HEA87185.1"/>
    <property type="molecule type" value="Genomic_DNA"/>
</dbReference>
<feature type="domain" description="PpiC" evidence="7">
    <location>
        <begin position="131"/>
        <end position="220"/>
    </location>
</feature>
<keyword evidence="4 6" id="KW-0697">Rotamase</keyword>
<evidence type="ECO:0000256" key="2">
    <source>
        <dbReference type="ARBA" id="ARBA00013194"/>
    </source>
</evidence>
<dbReference type="InterPro" id="IPR050245">
    <property type="entry name" value="PrsA_foldase"/>
</dbReference>
<dbReference type="GO" id="GO:0003755">
    <property type="term" value="F:peptidyl-prolyl cis-trans isomerase activity"/>
    <property type="evidence" value="ECO:0007669"/>
    <property type="project" value="UniProtKB-KW"/>
</dbReference>
<dbReference type="InterPro" id="IPR027304">
    <property type="entry name" value="Trigger_fact/SurA_dom_sf"/>
</dbReference>
<dbReference type="InterPro" id="IPR023058">
    <property type="entry name" value="PPIase_PpiC_CS"/>
</dbReference>
<dbReference type="InterPro" id="IPR046357">
    <property type="entry name" value="PPIase_dom_sf"/>
</dbReference>
<dbReference type="PANTHER" id="PTHR47245">
    <property type="entry name" value="PEPTIDYLPROLYL ISOMERASE"/>
    <property type="match status" value="1"/>
</dbReference>
<dbReference type="EC" id="5.2.1.8" evidence="2"/>
<evidence type="ECO:0000313" key="9">
    <source>
        <dbReference type="EMBL" id="HFJ54145.1"/>
    </source>
</evidence>
<reference evidence="9" key="1">
    <citation type="journal article" date="2020" name="mSystems">
        <title>Genome- and Community-Level Interaction Insights into Carbon Utilization and Element Cycling Functions of Hydrothermarchaeota in Hydrothermal Sediment.</title>
        <authorList>
            <person name="Zhou Z."/>
            <person name="Liu Y."/>
            <person name="Xu W."/>
            <person name="Pan J."/>
            <person name="Luo Z.H."/>
            <person name="Li M."/>
        </authorList>
    </citation>
    <scope>NUCLEOTIDE SEQUENCE [LARGE SCALE GENOMIC DNA]</scope>
    <source>
        <strain evidence="8">SpSt-265</strain>
        <strain evidence="9">SpSt-465</strain>
    </source>
</reference>
<comment type="catalytic activity">
    <reaction evidence="1">
        <text>[protein]-peptidylproline (omega=180) = [protein]-peptidylproline (omega=0)</text>
        <dbReference type="Rhea" id="RHEA:16237"/>
        <dbReference type="Rhea" id="RHEA-COMP:10747"/>
        <dbReference type="Rhea" id="RHEA-COMP:10748"/>
        <dbReference type="ChEBI" id="CHEBI:83833"/>
        <dbReference type="ChEBI" id="CHEBI:83834"/>
        <dbReference type="EC" id="5.2.1.8"/>
    </reaction>
</comment>
<evidence type="ECO:0000256" key="1">
    <source>
        <dbReference type="ARBA" id="ARBA00000971"/>
    </source>
</evidence>
<evidence type="ECO:0000313" key="8">
    <source>
        <dbReference type="EMBL" id="HEA87185.1"/>
    </source>
</evidence>
<evidence type="ECO:0000256" key="5">
    <source>
        <dbReference type="ARBA" id="ARBA00023235"/>
    </source>
</evidence>
<proteinExistence type="predicted"/>
<dbReference type="PROSITE" id="PS50198">
    <property type="entry name" value="PPIC_PPIASE_2"/>
    <property type="match status" value="1"/>
</dbReference>
<evidence type="ECO:0000256" key="6">
    <source>
        <dbReference type="PROSITE-ProRule" id="PRU00278"/>
    </source>
</evidence>
<dbReference type="Gene3D" id="3.10.50.40">
    <property type="match status" value="1"/>
</dbReference>
<sequence>MESFRSLMVMGIRSVMILAVVIQFCVCRGGKNPAVASVNDVPISVEQLMAVIPKSYEPGNESAAVYQALEGLIDNELMVQEAERLGLDSVVAFPLELEKKGLVIYELFADIEEKARPVTEQELRRVYDLLSYEVHCRVIAVRSPDTAEQIYQALNAGASFESLAVKYSIHPSRGRGGDLGYIQEYFIEEPLRSAVLGLKTGEWTRPVLFDSSYQIVQLLDRRPVAPPPPPFNESKQQLAEQIKISRRRQAANEYVQRLRQRLIYNPAGLRVFHKPVDSITEAEKEIWVAVRDSSKYVKVGRLLHIARQFPAGLDTAVRTYAIKRAIEDDLMFEDGLNRGLDRAPRVADQLNRLRRKLLYESLYSRVITSRITVSDEEVQQFYEAHRDRYPGELDAVAPLIRNNLFLERQERRWQEYRQELRSRSRIKVDEKKIKAVIRRLKSEKEKKE</sequence>
<name>A0A7C3IX23_UNCW3</name>
<dbReference type="InterPro" id="IPR000297">
    <property type="entry name" value="PPIase_PpiC"/>
</dbReference>
<dbReference type="SUPFAM" id="SSF54534">
    <property type="entry name" value="FKBP-like"/>
    <property type="match status" value="1"/>
</dbReference>
<dbReference type="PANTHER" id="PTHR47245:SF1">
    <property type="entry name" value="FOLDASE PROTEIN PRSA"/>
    <property type="match status" value="1"/>
</dbReference>
<comment type="caution">
    <text evidence="9">The sequence shown here is derived from an EMBL/GenBank/DDBJ whole genome shotgun (WGS) entry which is preliminary data.</text>
</comment>
<protein>
    <recommendedName>
        <fullName evidence="2">peptidylprolyl isomerase</fullName>
        <ecNumber evidence="2">5.2.1.8</ecNumber>
    </recommendedName>
</protein>
<gene>
    <name evidence="8" type="ORF">ENP94_04150</name>
    <name evidence="9" type="ORF">ENS16_05595</name>
</gene>
<accession>A0A7C3IX23</accession>
<dbReference type="Gene3D" id="1.10.4030.10">
    <property type="entry name" value="Porin chaperone SurA, peptide-binding domain"/>
    <property type="match status" value="1"/>
</dbReference>
<dbReference type="SUPFAM" id="SSF109998">
    <property type="entry name" value="Triger factor/SurA peptide-binding domain-like"/>
    <property type="match status" value="2"/>
</dbReference>
<keyword evidence="3" id="KW-0732">Signal</keyword>
<evidence type="ECO:0000256" key="3">
    <source>
        <dbReference type="ARBA" id="ARBA00022729"/>
    </source>
</evidence>
<evidence type="ECO:0000256" key="4">
    <source>
        <dbReference type="ARBA" id="ARBA00023110"/>
    </source>
</evidence>
<keyword evidence="5 6" id="KW-0413">Isomerase</keyword>
<dbReference type="AlphaFoldDB" id="A0A7C3IX23"/>
<dbReference type="Pfam" id="PF00639">
    <property type="entry name" value="Rotamase"/>
    <property type="match status" value="1"/>
</dbReference>
<organism evidence="9">
    <name type="scientific">candidate division WOR-3 bacterium</name>
    <dbReference type="NCBI Taxonomy" id="2052148"/>
    <lineage>
        <taxon>Bacteria</taxon>
        <taxon>Bacteria division WOR-3</taxon>
    </lineage>
</organism>
<evidence type="ECO:0000259" key="7">
    <source>
        <dbReference type="PROSITE" id="PS50198"/>
    </source>
</evidence>
<dbReference type="EMBL" id="DSTU01000007">
    <property type="protein sequence ID" value="HFJ54145.1"/>
    <property type="molecule type" value="Genomic_DNA"/>
</dbReference>
<dbReference type="PROSITE" id="PS01096">
    <property type="entry name" value="PPIC_PPIASE_1"/>
    <property type="match status" value="1"/>
</dbReference>